<dbReference type="PROSITE" id="PS51720">
    <property type="entry name" value="G_AIG1"/>
    <property type="match status" value="1"/>
</dbReference>
<evidence type="ECO:0000313" key="6">
    <source>
        <dbReference type="Ensembl" id="ENSAMXP00000050710.1"/>
    </source>
</evidence>
<keyword evidence="7" id="KW-1185">Reference proteome</keyword>
<reference evidence="6" key="3">
    <citation type="submission" date="2025-08" db="UniProtKB">
        <authorList>
            <consortium name="Ensembl"/>
        </authorList>
    </citation>
    <scope>IDENTIFICATION</scope>
</reference>
<evidence type="ECO:0000256" key="4">
    <source>
        <dbReference type="SAM" id="MobiDB-lite"/>
    </source>
</evidence>
<proteinExistence type="inferred from homology"/>
<evidence type="ECO:0000256" key="1">
    <source>
        <dbReference type="ARBA" id="ARBA00008535"/>
    </source>
</evidence>
<organism evidence="6 7">
    <name type="scientific">Astyanax mexicanus</name>
    <name type="common">Blind cave fish</name>
    <name type="synonym">Astyanax fasciatus mexicanus</name>
    <dbReference type="NCBI Taxonomy" id="7994"/>
    <lineage>
        <taxon>Eukaryota</taxon>
        <taxon>Metazoa</taxon>
        <taxon>Chordata</taxon>
        <taxon>Craniata</taxon>
        <taxon>Vertebrata</taxon>
        <taxon>Euteleostomi</taxon>
        <taxon>Actinopterygii</taxon>
        <taxon>Neopterygii</taxon>
        <taxon>Teleostei</taxon>
        <taxon>Ostariophysi</taxon>
        <taxon>Characiformes</taxon>
        <taxon>Characoidei</taxon>
        <taxon>Acestrorhamphidae</taxon>
        <taxon>Acestrorhamphinae</taxon>
        <taxon>Astyanax</taxon>
    </lineage>
</organism>
<dbReference type="Ensembl" id="ENSAMXT00000036309.1">
    <property type="protein sequence ID" value="ENSAMXP00000050710.1"/>
    <property type="gene ID" value="ENSAMXG00000030825.1"/>
</dbReference>
<dbReference type="InterPro" id="IPR045058">
    <property type="entry name" value="GIMA/IAN/Toc"/>
</dbReference>
<evidence type="ECO:0000259" key="5">
    <source>
        <dbReference type="PROSITE" id="PS51720"/>
    </source>
</evidence>
<reference evidence="7" key="1">
    <citation type="submission" date="2013-03" db="EMBL/GenBank/DDBJ databases">
        <authorList>
            <person name="Jeffery W."/>
            <person name="Warren W."/>
            <person name="Wilson R.K."/>
        </authorList>
    </citation>
    <scope>NUCLEOTIDE SEQUENCE</scope>
    <source>
        <strain evidence="7">female</strain>
    </source>
</reference>
<keyword evidence="2" id="KW-0547">Nucleotide-binding</keyword>
<dbReference type="SUPFAM" id="SSF52540">
    <property type="entry name" value="P-loop containing nucleoside triphosphate hydrolases"/>
    <property type="match status" value="1"/>
</dbReference>
<name>A0A3B1K9F5_ASTMX</name>
<dbReference type="Proteomes" id="UP000018467">
    <property type="component" value="Unassembled WGS sequence"/>
</dbReference>
<dbReference type="Bgee" id="ENSAMXG00000030825">
    <property type="expression patterns" value="Expressed in pharyngeal gill"/>
</dbReference>
<dbReference type="PANTHER" id="PTHR10903">
    <property type="entry name" value="GTPASE, IMAP FAMILY MEMBER-RELATED"/>
    <property type="match status" value="1"/>
</dbReference>
<evidence type="ECO:0000313" key="7">
    <source>
        <dbReference type="Proteomes" id="UP000018467"/>
    </source>
</evidence>
<dbReference type="GeneTree" id="ENSGT00940000162556"/>
<protein>
    <recommendedName>
        <fullName evidence="5">AIG1-type G domain-containing protein</fullName>
    </recommendedName>
</protein>
<reference evidence="6" key="4">
    <citation type="submission" date="2025-09" db="UniProtKB">
        <authorList>
            <consortium name="Ensembl"/>
        </authorList>
    </citation>
    <scope>IDENTIFICATION</scope>
</reference>
<dbReference type="GO" id="GO:0005525">
    <property type="term" value="F:GTP binding"/>
    <property type="evidence" value="ECO:0007669"/>
    <property type="project" value="UniProtKB-KW"/>
</dbReference>
<evidence type="ECO:0000256" key="3">
    <source>
        <dbReference type="ARBA" id="ARBA00023134"/>
    </source>
</evidence>
<dbReference type="PANTHER" id="PTHR10903:SF107">
    <property type="entry name" value="GTPASE IMAP FAMILY MEMBER 4-LIKE-RELATED"/>
    <property type="match status" value="1"/>
</dbReference>
<feature type="domain" description="AIG1-type G" evidence="5">
    <location>
        <begin position="1"/>
        <end position="162"/>
    </location>
</feature>
<dbReference type="Gene3D" id="3.40.50.300">
    <property type="entry name" value="P-loop containing nucleotide triphosphate hydrolases"/>
    <property type="match status" value="1"/>
</dbReference>
<dbReference type="STRING" id="7994.ENSAMXP00000050710"/>
<dbReference type="InterPro" id="IPR027417">
    <property type="entry name" value="P-loop_NTPase"/>
</dbReference>
<dbReference type="InterPro" id="IPR006703">
    <property type="entry name" value="G_AIG1"/>
</dbReference>
<dbReference type="AlphaFoldDB" id="A0A3B1K9F5"/>
<accession>A0A3B1K9F5</accession>
<dbReference type="InParanoid" id="A0A3B1K9F5"/>
<keyword evidence="3" id="KW-0342">GTP-binding</keyword>
<reference evidence="7" key="2">
    <citation type="journal article" date="2014" name="Nat. Commun.">
        <title>The cavefish genome reveals candidate genes for eye loss.</title>
        <authorList>
            <person name="McGaugh S.E."/>
            <person name="Gross J.B."/>
            <person name="Aken B."/>
            <person name="Blin M."/>
            <person name="Borowsky R."/>
            <person name="Chalopin D."/>
            <person name="Hinaux H."/>
            <person name="Jeffery W.R."/>
            <person name="Keene A."/>
            <person name="Ma L."/>
            <person name="Minx P."/>
            <person name="Murphy D."/>
            <person name="O'Quin K.E."/>
            <person name="Retaux S."/>
            <person name="Rohner N."/>
            <person name="Searle S.M."/>
            <person name="Stahl B.A."/>
            <person name="Tabin C."/>
            <person name="Volff J.N."/>
            <person name="Yoshizawa M."/>
            <person name="Warren W.C."/>
        </authorList>
    </citation>
    <scope>NUCLEOTIDE SEQUENCE [LARGE SCALE GENOMIC DNA]</scope>
    <source>
        <strain evidence="7">female</strain>
    </source>
</reference>
<evidence type="ECO:0000256" key="2">
    <source>
        <dbReference type="ARBA" id="ARBA00022741"/>
    </source>
</evidence>
<feature type="compositionally biased region" description="Polar residues" evidence="4">
    <location>
        <begin position="223"/>
        <end position="235"/>
    </location>
</feature>
<feature type="region of interest" description="Disordered" evidence="4">
    <location>
        <begin position="223"/>
        <end position="243"/>
    </location>
</feature>
<comment type="similarity">
    <text evidence="1">Belongs to the TRAFAC class TrmE-Era-EngA-EngB-Septin-like GTPase superfamily. AIG1/Toc34/Toc159-like paraseptin GTPase family. IAN subfamily.</text>
</comment>
<dbReference type="Pfam" id="PF04548">
    <property type="entry name" value="AIG1"/>
    <property type="match status" value="1"/>
</dbReference>
<sequence length="276" mass="32086">MAHGVVDGRPVTVLDTPSWFKYFPSQYTPSWRKLDILESIHQDCTSPHCILLAIPGDTSFKEEQKKVIEENMSVLGEQVWRHTIVLFTWGDMLGDLTIEEHIESEGEALQWVIDKCENRYHVFNNEERENRLQVTELFQKIDEMIVKNSLFRLSTEAFGRINSPQEVDTLSDASESELQDIVHLIVNEWRRRDKELLKQISKDIEAALPKSYGLTAISSSELENQSMNQVSSSEPESCIQDKEKRPLNLQKHIKELLDCEWSRREETLMGRLQEIL</sequence>